<organism evidence="1">
    <name type="scientific">Lepeophtheirus salmonis</name>
    <name type="common">Salmon louse</name>
    <name type="synonym">Caligus salmonis</name>
    <dbReference type="NCBI Taxonomy" id="72036"/>
    <lineage>
        <taxon>Eukaryota</taxon>
        <taxon>Metazoa</taxon>
        <taxon>Ecdysozoa</taxon>
        <taxon>Arthropoda</taxon>
        <taxon>Crustacea</taxon>
        <taxon>Multicrustacea</taxon>
        <taxon>Hexanauplia</taxon>
        <taxon>Copepoda</taxon>
        <taxon>Siphonostomatoida</taxon>
        <taxon>Caligidae</taxon>
        <taxon>Lepeophtheirus</taxon>
    </lineage>
</organism>
<dbReference type="AlphaFoldDB" id="A0A0K2U787"/>
<protein>
    <submittedName>
        <fullName evidence="1">Uncharacterized protein</fullName>
    </submittedName>
</protein>
<feature type="non-terminal residue" evidence="1">
    <location>
        <position position="1"/>
    </location>
</feature>
<proteinExistence type="predicted"/>
<name>A0A0K2U787_LEPSM</name>
<reference evidence="1" key="1">
    <citation type="submission" date="2014-05" db="EMBL/GenBank/DDBJ databases">
        <authorList>
            <person name="Chronopoulou M."/>
        </authorList>
    </citation>
    <scope>NUCLEOTIDE SEQUENCE</scope>
    <source>
        <tissue evidence="1">Whole organism</tissue>
    </source>
</reference>
<accession>A0A0K2U787</accession>
<sequence length="51" mass="6187">ILNFIFGSWINGIVSRYFNNWFVDQQHSKVFLHILHQPQSHFLLQPHKLQL</sequence>
<dbReference type="EMBL" id="HACA01016524">
    <property type="protein sequence ID" value="CDW33885.1"/>
    <property type="molecule type" value="Transcribed_RNA"/>
</dbReference>
<evidence type="ECO:0000313" key="1">
    <source>
        <dbReference type="EMBL" id="CDW33885.1"/>
    </source>
</evidence>